<evidence type="ECO:0000256" key="4">
    <source>
        <dbReference type="ARBA" id="ARBA00022475"/>
    </source>
</evidence>
<dbReference type="SUPFAM" id="SSF56112">
    <property type="entry name" value="Protein kinase-like (PK-like)"/>
    <property type="match status" value="1"/>
</dbReference>
<dbReference type="InterPro" id="IPR000719">
    <property type="entry name" value="Prot_kinase_dom"/>
</dbReference>
<dbReference type="InterPro" id="IPR011009">
    <property type="entry name" value="Kinase-like_dom_sf"/>
</dbReference>
<evidence type="ECO:0000256" key="7">
    <source>
        <dbReference type="ARBA" id="ARBA00022741"/>
    </source>
</evidence>
<dbReference type="SMART" id="SM00044">
    <property type="entry name" value="CYCc"/>
    <property type="match status" value="1"/>
</dbReference>
<keyword evidence="23" id="KW-1185">Reference proteome</keyword>
<dbReference type="PANTHER" id="PTHR11920:SF494">
    <property type="entry name" value="ATRIAL NATRIURETIC PEPTIDE RECEPTOR 2"/>
    <property type="match status" value="1"/>
</dbReference>
<dbReference type="InterPro" id="IPR028082">
    <property type="entry name" value="Peripla_BP_I"/>
</dbReference>
<dbReference type="Proteomes" id="UP001186944">
    <property type="component" value="Unassembled WGS sequence"/>
</dbReference>
<dbReference type="PROSITE" id="PS50011">
    <property type="entry name" value="PROTEIN_KINASE_DOM"/>
    <property type="match status" value="1"/>
</dbReference>
<evidence type="ECO:0000256" key="15">
    <source>
        <dbReference type="RuleBase" id="RU000405"/>
    </source>
</evidence>
<dbReference type="FunFam" id="3.30.70.1230:FF:000004">
    <property type="entry name" value="Guanylate cyclase"/>
    <property type="match status" value="1"/>
</dbReference>
<evidence type="ECO:0000313" key="23">
    <source>
        <dbReference type="Proteomes" id="UP001186944"/>
    </source>
</evidence>
<dbReference type="GO" id="GO:0001653">
    <property type="term" value="F:peptide receptor activity"/>
    <property type="evidence" value="ECO:0007669"/>
    <property type="project" value="TreeGrafter"/>
</dbReference>
<dbReference type="EC" id="4.6.1.2" evidence="3 16"/>
<evidence type="ECO:0000256" key="17">
    <source>
        <dbReference type="SAM" id="Coils"/>
    </source>
</evidence>
<keyword evidence="12" id="KW-0325">Glycoprotein</keyword>
<dbReference type="GO" id="GO:0035556">
    <property type="term" value="P:intracellular signal transduction"/>
    <property type="evidence" value="ECO:0007669"/>
    <property type="project" value="InterPro"/>
</dbReference>
<dbReference type="GO" id="GO:0004016">
    <property type="term" value="F:adenylate cyclase activity"/>
    <property type="evidence" value="ECO:0007669"/>
    <property type="project" value="TreeGrafter"/>
</dbReference>
<dbReference type="Gene3D" id="6.10.250.780">
    <property type="match status" value="1"/>
</dbReference>
<keyword evidence="11" id="KW-0675">Receptor</keyword>
<dbReference type="Gene3D" id="3.30.70.1230">
    <property type="entry name" value="Nucleotide cyclase"/>
    <property type="match status" value="1"/>
</dbReference>
<dbReference type="PROSITE" id="PS50125">
    <property type="entry name" value="GUANYLATE_CYCLASE_2"/>
    <property type="match status" value="1"/>
</dbReference>
<dbReference type="PROSITE" id="PS00452">
    <property type="entry name" value="GUANYLATE_CYCLASE_1"/>
    <property type="match status" value="1"/>
</dbReference>
<dbReference type="PROSITE" id="PS50878">
    <property type="entry name" value="RT_POL"/>
    <property type="match status" value="1"/>
</dbReference>
<dbReference type="GO" id="GO:0005524">
    <property type="term" value="F:ATP binding"/>
    <property type="evidence" value="ECO:0007669"/>
    <property type="project" value="InterPro"/>
</dbReference>
<evidence type="ECO:0000256" key="18">
    <source>
        <dbReference type="SAM" id="Phobius"/>
    </source>
</evidence>
<sequence length="1003" mass="114453">MIRENKDIKGIVIGKEEFCLLQYADDTCLFLDGSEQSLKSALDLLFQFSKFSGLKPNIDKTEVVWIGSKSGCKEQMSSIRSMMEKYKWRHVSILYDQDYVFFNLAGSNLALDFKAMSDIPRPLDLPFKATKLADTKSLLREASKYSRVFIIFCHADLLREFLYNADLLGMTDGDYVFMAMELFPSDWLGHYTKFIRGDYMDNAVTKAYQSLLLFTIHQPNNDEYYTFADEVKQRAINDFAYNFTTEEVVNYFITAFYDGVLYLAEAYNKTAAEGGNINNGMAVAQRMWNNTYSGITGTVAIDDVGDRVADFDLFHMQSQSTKDFQLVGRYRGSTHVYTVTGIEITWLKGLPPDIPACGFSGEKCQIKDFDITLPLVLSLVGLLLLVVVAGYAIYRKVKYDAEMESMTWLVMPEELQITKRDINGSFLSKSRLSVMDDRSSKGGESIDVPQLFIKVGLCRGNIVAIKKIFLRNIEQNKSMMKEYRQDIIENDDIDLDWSLRFSLIWDIIKGLEYLHNSGMKYHGRLKSSNCVIDSRFMLKLTDYGPHSLFDRELQEIFKNKATFNWSNLLWTAPELLRSFNRATSGDEINRQKADIYSFGIVLQEIVTRGAPFENDNLTSVGKIIERISHPPAEGLFRPQISDVHCNKDLKTIMVYSWSERPLDRPSVTDIQLALKRANIEKAGNIMDNLMKRMEQYANNLETLVTDRTKAYIDEKRKAEELLYRLLPRFVAKQLEAGNAVAPESFDCVTIYFSDIVGFTKLAAKSEPLQVVGLLNSLYTCFDKIIDSYDVYKVETIGDAYMVVSGLPLRNGIKHVEEIANMSLSILESTKTFTVAHIPNEKLKIRIGIHSGQVVAGVVGIAMPRYCLFGDTVNTASRMESTSESLRIQMSSTTHEILETFNAFHTERRGEIEVKHKIDNSENQKPKAYKIRIKEEPKQTNKNLHHMKRSELPIWECDQVSRKSKHLLLACNTRRFNSAELSHPVTSVSEDIEYNLWLDGSNGL</sequence>
<dbReference type="PRINTS" id="PR00255">
    <property type="entry name" value="NATPEPTIDER"/>
</dbReference>
<keyword evidence="4" id="KW-1003">Cell membrane</keyword>
<evidence type="ECO:0000256" key="11">
    <source>
        <dbReference type="ARBA" id="ARBA00023170"/>
    </source>
</evidence>
<evidence type="ECO:0000256" key="1">
    <source>
        <dbReference type="ARBA" id="ARBA00001436"/>
    </source>
</evidence>
<dbReference type="PANTHER" id="PTHR11920">
    <property type="entry name" value="GUANYLYL CYCLASE"/>
    <property type="match status" value="1"/>
</dbReference>
<evidence type="ECO:0000256" key="6">
    <source>
        <dbReference type="ARBA" id="ARBA00022729"/>
    </source>
</evidence>
<dbReference type="InterPro" id="IPR001828">
    <property type="entry name" value="ANF_lig-bd_rcpt"/>
</dbReference>
<evidence type="ECO:0000256" key="5">
    <source>
        <dbReference type="ARBA" id="ARBA00022692"/>
    </source>
</evidence>
<dbReference type="InterPro" id="IPR018297">
    <property type="entry name" value="A/G_cyclase_CS"/>
</dbReference>
<dbReference type="Pfam" id="PF00211">
    <property type="entry name" value="Guanylate_cyc"/>
    <property type="match status" value="1"/>
</dbReference>
<keyword evidence="8 18" id="KW-1133">Transmembrane helix</keyword>
<comment type="caution">
    <text evidence="22">The sequence shown here is derived from an EMBL/GenBank/DDBJ whole genome shotgun (WGS) entry which is preliminary data.</text>
</comment>
<evidence type="ECO:0000259" key="20">
    <source>
        <dbReference type="PROSITE" id="PS50125"/>
    </source>
</evidence>
<evidence type="ECO:0000256" key="2">
    <source>
        <dbReference type="ARBA" id="ARBA00004251"/>
    </source>
</evidence>
<name>A0AA88XQN5_PINIB</name>
<dbReference type="GO" id="GO:0004383">
    <property type="term" value="F:guanylate cyclase activity"/>
    <property type="evidence" value="ECO:0007669"/>
    <property type="project" value="UniProtKB-EC"/>
</dbReference>
<dbReference type="Pfam" id="PF07714">
    <property type="entry name" value="PK_Tyr_Ser-Thr"/>
    <property type="match status" value="1"/>
</dbReference>
<evidence type="ECO:0000256" key="10">
    <source>
        <dbReference type="ARBA" id="ARBA00023136"/>
    </source>
</evidence>
<evidence type="ECO:0000256" key="8">
    <source>
        <dbReference type="ARBA" id="ARBA00022989"/>
    </source>
</evidence>
<keyword evidence="14 16" id="KW-0141">cGMP biosynthesis</keyword>
<dbReference type="SUPFAM" id="SSF53822">
    <property type="entry name" value="Periplasmic binding protein-like I"/>
    <property type="match status" value="1"/>
</dbReference>
<organism evidence="22 23">
    <name type="scientific">Pinctada imbricata</name>
    <name type="common">Atlantic pearl-oyster</name>
    <name type="synonym">Pinctada martensii</name>
    <dbReference type="NCBI Taxonomy" id="66713"/>
    <lineage>
        <taxon>Eukaryota</taxon>
        <taxon>Metazoa</taxon>
        <taxon>Spiralia</taxon>
        <taxon>Lophotrochozoa</taxon>
        <taxon>Mollusca</taxon>
        <taxon>Bivalvia</taxon>
        <taxon>Autobranchia</taxon>
        <taxon>Pteriomorphia</taxon>
        <taxon>Pterioida</taxon>
        <taxon>Pterioidea</taxon>
        <taxon>Pteriidae</taxon>
        <taxon>Pinctada</taxon>
    </lineage>
</organism>
<dbReference type="GO" id="GO:0007168">
    <property type="term" value="P:receptor guanylyl cyclase signaling pathway"/>
    <property type="evidence" value="ECO:0007669"/>
    <property type="project" value="TreeGrafter"/>
</dbReference>
<dbReference type="GO" id="GO:0005886">
    <property type="term" value="C:plasma membrane"/>
    <property type="evidence" value="ECO:0007669"/>
    <property type="project" value="UniProtKB-SubCell"/>
</dbReference>
<gene>
    <name evidence="22" type="ORF">FSP39_006966</name>
</gene>
<keyword evidence="6" id="KW-0732">Signal</keyword>
<keyword evidence="9" id="KW-0342">GTP-binding</keyword>
<feature type="domain" description="Reverse transcriptase" evidence="21">
    <location>
        <begin position="1"/>
        <end position="93"/>
    </location>
</feature>
<evidence type="ECO:0000313" key="22">
    <source>
        <dbReference type="EMBL" id="KAK3085674.1"/>
    </source>
</evidence>
<reference evidence="22" key="1">
    <citation type="submission" date="2019-08" db="EMBL/GenBank/DDBJ databases">
        <title>The improved chromosome-level genome for the pearl oyster Pinctada fucata martensii using PacBio sequencing and Hi-C.</title>
        <authorList>
            <person name="Zheng Z."/>
        </authorList>
    </citation>
    <scope>NUCLEOTIDE SEQUENCE</scope>
    <source>
        <strain evidence="22">ZZ-2019</strain>
        <tissue evidence="22">Adductor muscle</tissue>
    </source>
</reference>
<keyword evidence="10 18" id="KW-0472">Membrane</keyword>
<dbReference type="GO" id="GO:0005525">
    <property type="term" value="F:GTP binding"/>
    <property type="evidence" value="ECO:0007669"/>
    <property type="project" value="UniProtKB-KW"/>
</dbReference>
<dbReference type="InterPro" id="IPR029787">
    <property type="entry name" value="Nucleotide_cyclase"/>
</dbReference>
<dbReference type="CDD" id="cd07302">
    <property type="entry name" value="CHD"/>
    <property type="match status" value="1"/>
</dbReference>
<dbReference type="SUPFAM" id="SSF55073">
    <property type="entry name" value="Nucleotide cyclase"/>
    <property type="match status" value="1"/>
</dbReference>
<evidence type="ECO:0000256" key="13">
    <source>
        <dbReference type="ARBA" id="ARBA00023239"/>
    </source>
</evidence>
<dbReference type="EMBL" id="VSWD01000012">
    <property type="protein sequence ID" value="KAK3085674.1"/>
    <property type="molecule type" value="Genomic_DNA"/>
</dbReference>
<feature type="transmembrane region" description="Helical" evidence="18">
    <location>
        <begin position="371"/>
        <end position="394"/>
    </location>
</feature>
<feature type="domain" description="Protein kinase" evidence="19">
    <location>
        <begin position="383"/>
        <end position="679"/>
    </location>
</feature>
<evidence type="ECO:0000259" key="19">
    <source>
        <dbReference type="PROSITE" id="PS50011"/>
    </source>
</evidence>
<comment type="similarity">
    <text evidence="15">Belongs to the adenylyl cyclase class-4/guanylyl cyclase family.</text>
</comment>
<keyword evidence="17" id="KW-0175">Coiled coil</keyword>
<evidence type="ECO:0000256" key="3">
    <source>
        <dbReference type="ARBA" id="ARBA00012202"/>
    </source>
</evidence>
<dbReference type="Gene3D" id="1.10.510.10">
    <property type="entry name" value="Transferase(Phosphotransferase) domain 1"/>
    <property type="match status" value="1"/>
</dbReference>
<feature type="domain" description="Guanylate cyclase" evidence="20">
    <location>
        <begin position="749"/>
        <end position="879"/>
    </location>
</feature>
<evidence type="ECO:0000256" key="9">
    <source>
        <dbReference type="ARBA" id="ARBA00023134"/>
    </source>
</evidence>
<evidence type="ECO:0000256" key="14">
    <source>
        <dbReference type="ARBA" id="ARBA00023293"/>
    </source>
</evidence>
<dbReference type="AlphaFoldDB" id="A0AA88XQN5"/>
<evidence type="ECO:0000256" key="12">
    <source>
        <dbReference type="ARBA" id="ARBA00023180"/>
    </source>
</evidence>
<comment type="catalytic activity">
    <reaction evidence="1 16">
        <text>GTP = 3',5'-cyclic GMP + diphosphate</text>
        <dbReference type="Rhea" id="RHEA:13665"/>
        <dbReference type="ChEBI" id="CHEBI:33019"/>
        <dbReference type="ChEBI" id="CHEBI:37565"/>
        <dbReference type="ChEBI" id="CHEBI:57746"/>
        <dbReference type="EC" id="4.6.1.2"/>
    </reaction>
</comment>
<evidence type="ECO:0000259" key="21">
    <source>
        <dbReference type="PROSITE" id="PS50878"/>
    </source>
</evidence>
<dbReference type="InterPro" id="IPR001170">
    <property type="entry name" value="ANPR/GUC"/>
</dbReference>
<dbReference type="InterPro" id="IPR050401">
    <property type="entry name" value="Cyclic_nucleotide_synthase"/>
</dbReference>
<proteinExistence type="inferred from homology"/>
<comment type="subcellular location">
    <subcellularLocation>
        <location evidence="2">Cell membrane</location>
        <topology evidence="2">Single-pass type I membrane protein</topology>
    </subcellularLocation>
</comment>
<dbReference type="InterPro" id="IPR001245">
    <property type="entry name" value="Ser-Thr/Tyr_kinase_cat_dom"/>
</dbReference>
<dbReference type="InterPro" id="IPR000477">
    <property type="entry name" value="RT_dom"/>
</dbReference>
<keyword evidence="13 15" id="KW-0456">Lyase</keyword>
<dbReference type="CDD" id="cd06352">
    <property type="entry name" value="PBP1_NPR_GC-like"/>
    <property type="match status" value="1"/>
</dbReference>
<feature type="coiled-coil region" evidence="17">
    <location>
        <begin position="679"/>
        <end position="706"/>
    </location>
</feature>
<dbReference type="GO" id="GO:0004672">
    <property type="term" value="F:protein kinase activity"/>
    <property type="evidence" value="ECO:0007669"/>
    <property type="project" value="InterPro"/>
</dbReference>
<dbReference type="InterPro" id="IPR001054">
    <property type="entry name" value="A/G_cyclase"/>
</dbReference>
<keyword evidence="5 18" id="KW-0812">Transmembrane</keyword>
<accession>A0AA88XQN5</accession>
<keyword evidence="7" id="KW-0547">Nucleotide-binding</keyword>
<evidence type="ECO:0000256" key="16">
    <source>
        <dbReference type="RuleBase" id="RU003431"/>
    </source>
</evidence>
<dbReference type="Gene3D" id="3.40.50.2300">
    <property type="match status" value="2"/>
</dbReference>
<dbReference type="Pfam" id="PF01094">
    <property type="entry name" value="ANF_receptor"/>
    <property type="match status" value="1"/>
</dbReference>
<protein>
    <recommendedName>
        <fullName evidence="3 16">Guanylate cyclase</fullName>
        <ecNumber evidence="3 16">4.6.1.2</ecNumber>
    </recommendedName>
</protein>